<dbReference type="RefSeq" id="WP_070980749.1">
    <property type="nucleotide sequence ID" value="NZ_CP043420.1"/>
</dbReference>
<gene>
    <name evidence="1" type="ORF">FY550_00985</name>
</gene>
<proteinExistence type="predicted"/>
<organism evidence="1 2">
    <name type="scientific">Kushneria phosphatilytica</name>
    <dbReference type="NCBI Taxonomy" id="657387"/>
    <lineage>
        <taxon>Bacteria</taxon>
        <taxon>Pseudomonadati</taxon>
        <taxon>Pseudomonadota</taxon>
        <taxon>Gammaproteobacteria</taxon>
        <taxon>Oceanospirillales</taxon>
        <taxon>Halomonadaceae</taxon>
        <taxon>Kushneria</taxon>
    </lineage>
</organism>
<evidence type="ECO:0000313" key="2">
    <source>
        <dbReference type="Proteomes" id="UP000322553"/>
    </source>
</evidence>
<dbReference type="EMBL" id="CP043420">
    <property type="protein sequence ID" value="QEL09844.1"/>
    <property type="molecule type" value="Genomic_DNA"/>
</dbReference>
<dbReference type="KEGG" id="kuy:FY550_00985"/>
<protein>
    <submittedName>
        <fullName evidence="1">Uncharacterized protein</fullName>
    </submittedName>
</protein>
<evidence type="ECO:0000313" key="1">
    <source>
        <dbReference type="EMBL" id="QEL09844.1"/>
    </source>
</evidence>
<accession>A0A1S1NUI8</accession>
<keyword evidence="2" id="KW-1185">Reference proteome</keyword>
<dbReference type="AlphaFoldDB" id="A0A1S1NUI8"/>
<sequence length="72" mass="8225">MLPSFRSAQPHHHGRLATLLAAFTRSRAERIAHRRLLEAASAFIEEPGVNRLERLQAAVRYSQFTLEPEDDD</sequence>
<reference evidence="1 2" key="1">
    <citation type="submission" date="2019-08" db="EMBL/GenBank/DDBJ databases">
        <title>Complete genome sequence of Kushneria sp. YCWA18, a halophilic phosphate-solubilizing bacterium isolated from Daqiao saltern in China.</title>
        <authorList>
            <person name="Du G.-X."/>
            <person name="Qu L.-Y."/>
        </authorList>
    </citation>
    <scope>NUCLEOTIDE SEQUENCE [LARGE SCALE GENOMIC DNA]</scope>
    <source>
        <strain evidence="1 2">YCWA18</strain>
    </source>
</reference>
<name>A0A1S1NUI8_9GAMM</name>
<dbReference type="Proteomes" id="UP000322553">
    <property type="component" value="Chromosome"/>
</dbReference>